<organism evidence="1 2">
    <name type="scientific">Gossypium arboreum</name>
    <name type="common">Tree cotton</name>
    <name type="synonym">Gossypium nanking</name>
    <dbReference type="NCBI Taxonomy" id="29729"/>
    <lineage>
        <taxon>Eukaryota</taxon>
        <taxon>Viridiplantae</taxon>
        <taxon>Streptophyta</taxon>
        <taxon>Embryophyta</taxon>
        <taxon>Tracheophyta</taxon>
        <taxon>Spermatophyta</taxon>
        <taxon>Magnoliopsida</taxon>
        <taxon>eudicotyledons</taxon>
        <taxon>Gunneridae</taxon>
        <taxon>Pentapetalae</taxon>
        <taxon>rosids</taxon>
        <taxon>malvids</taxon>
        <taxon>Malvales</taxon>
        <taxon>Malvaceae</taxon>
        <taxon>Malvoideae</taxon>
        <taxon>Gossypium</taxon>
    </lineage>
</organism>
<protein>
    <submittedName>
        <fullName evidence="1">Uncharacterized protein</fullName>
    </submittedName>
</protein>
<evidence type="ECO:0000313" key="1">
    <source>
        <dbReference type="EMBL" id="KAK5803835.1"/>
    </source>
</evidence>
<proteinExistence type="predicted"/>
<comment type="caution">
    <text evidence="1">The sequence shown here is derived from an EMBL/GenBank/DDBJ whole genome shotgun (WGS) entry which is preliminary data.</text>
</comment>
<evidence type="ECO:0000313" key="2">
    <source>
        <dbReference type="Proteomes" id="UP001358586"/>
    </source>
</evidence>
<dbReference type="Proteomes" id="UP001358586">
    <property type="component" value="Chromosome 9"/>
</dbReference>
<dbReference type="EMBL" id="JARKNE010000009">
    <property type="protein sequence ID" value="KAK5803835.1"/>
    <property type="molecule type" value="Genomic_DNA"/>
</dbReference>
<reference evidence="1 2" key="1">
    <citation type="submission" date="2023-03" db="EMBL/GenBank/DDBJ databases">
        <title>WGS of Gossypium arboreum.</title>
        <authorList>
            <person name="Yu D."/>
        </authorList>
    </citation>
    <scope>NUCLEOTIDE SEQUENCE [LARGE SCALE GENOMIC DNA]</scope>
    <source>
        <tissue evidence="1">Leaf</tissue>
    </source>
</reference>
<keyword evidence="2" id="KW-1185">Reference proteome</keyword>
<accession>A0ABR0NRE1</accession>
<name>A0ABR0NRE1_GOSAR</name>
<gene>
    <name evidence="1" type="ORF">PVK06_031484</name>
</gene>
<sequence>MTLAYRISSLQNFSLLKIEMVYPNENFPINFFAGQPRDSSVSNQSSKMNLFASWFADRPKNLGNSAHVGSLNSLDLNVPSGQGLSFSSDQEASPHQFVVLQEQLRLMRVQMAIDMYEDGSRMYAKSWQNEMDALCRDVQALHRDPQDMD</sequence>